<reference evidence="2" key="1">
    <citation type="journal article" date="2021" name="Science">
        <title>Hunting the eagle killer: A cyanobacterial neurotoxin causes vacuolar myelinopathy.</title>
        <authorList>
            <person name="Breinlinger S."/>
            <person name="Phillips T.J."/>
            <person name="Haram B.N."/>
            <person name="Mares J."/>
            <person name="Martinez Yerena J.A."/>
            <person name="Hrouzek P."/>
            <person name="Sobotka R."/>
            <person name="Henderson W.M."/>
            <person name="Schmieder P."/>
            <person name="Williams S.M."/>
            <person name="Lauderdale J.D."/>
            <person name="Wilde H.D."/>
            <person name="Gerrin W."/>
            <person name="Kust A."/>
            <person name="Washington J.W."/>
            <person name="Wagner C."/>
            <person name="Geier B."/>
            <person name="Liebeke M."/>
            <person name="Enke H."/>
            <person name="Niedermeyer T.H.J."/>
            <person name="Wilde S.B."/>
        </authorList>
    </citation>
    <scope>NUCLEOTIDE SEQUENCE [LARGE SCALE GENOMIC DNA]</scope>
    <source>
        <strain evidence="2">Thurmond2011</strain>
    </source>
</reference>
<proteinExistence type="predicted"/>
<protein>
    <submittedName>
        <fullName evidence="1">Uncharacterized protein</fullName>
    </submittedName>
</protein>
<comment type="caution">
    <text evidence="1">The sequence shown here is derived from an EMBL/GenBank/DDBJ whole genome shotgun (WGS) entry which is preliminary data.</text>
</comment>
<accession>A0AAP5M407</accession>
<evidence type="ECO:0000313" key="1">
    <source>
        <dbReference type="EMBL" id="MDR9894381.1"/>
    </source>
</evidence>
<organism evidence="1 2">
    <name type="scientific">Aetokthonos hydrillicola Thurmond2011</name>
    <dbReference type="NCBI Taxonomy" id="2712845"/>
    <lineage>
        <taxon>Bacteria</taxon>
        <taxon>Bacillati</taxon>
        <taxon>Cyanobacteriota</taxon>
        <taxon>Cyanophyceae</taxon>
        <taxon>Nostocales</taxon>
        <taxon>Hapalosiphonaceae</taxon>
        <taxon>Aetokthonos</taxon>
    </lineage>
</organism>
<dbReference type="EMBL" id="JAALHA020000002">
    <property type="protein sequence ID" value="MDR9894381.1"/>
    <property type="molecule type" value="Genomic_DNA"/>
</dbReference>
<sequence length="178" mass="19699">MSLPLLPINNMDALHRGLLPSTAANYLDAARVCLDRHHTPPQEFTILDDGNESKALVDWKITSKRDKNAWANQDDATRDGAYAFALAATELLRGLVAVRRAETRTGADYYIAPLGQEVEDLEGCFRLEVSGTNLGISEIKRRLREKVDQALQGDSNLPALACVVGFRAKLIMMQTVEF</sequence>
<dbReference type="RefSeq" id="WP_243902580.1">
    <property type="nucleotide sequence ID" value="NZ_CAWQFN010000489.1"/>
</dbReference>
<dbReference type="AlphaFoldDB" id="A0AAP5M407"/>
<keyword evidence="2" id="KW-1185">Reference proteome</keyword>
<dbReference type="Proteomes" id="UP000667802">
    <property type="component" value="Unassembled WGS sequence"/>
</dbReference>
<gene>
    <name evidence="1" type="ORF">G7B40_007320</name>
</gene>
<evidence type="ECO:0000313" key="2">
    <source>
        <dbReference type="Proteomes" id="UP000667802"/>
    </source>
</evidence>
<name>A0AAP5M407_9CYAN</name>